<evidence type="ECO:0000313" key="1">
    <source>
        <dbReference type="EnsemblMetazoa" id="AALFPA23_019749.P29082"/>
    </source>
</evidence>
<protein>
    <recommendedName>
        <fullName evidence="3">Integrase catalytic domain-containing protein</fullName>
    </recommendedName>
</protein>
<reference evidence="1" key="2">
    <citation type="submission" date="2025-05" db="UniProtKB">
        <authorList>
            <consortium name="EnsemblMetazoa"/>
        </authorList>
    </citation>
    <scope>IDENTIFICATION</scope>
    <source>
        <strain evidence="1">Foshan</strain>
    </source>
</reference>
<dbReference type="InterPro" id="IPR050951">
    <property type="entry name" value="Retrovirus_Pol_polyprotein"/>
</dbReference>
<sequence length="153" mass="17475">MTIKKLKECVSRFGCPLTVVTDYGTQFCSEAFTKFSQQHENDHVKTPPSSSQIGGEDVEDALQISLQIYRCTSNPSLPDNRSSAEVLLGRRTRIVFDLMKPPIPEPTQINEKQQYAEIHIRNKRYWAKCIVIEQKGSVIYSTVCFFKTKNVKV</sequence>
<accession>A0ABM1ZLY7</accession>
<dbReference type="Proteomes" id="UP000069940">
    <property type="component" value="Unassembled WGS sequence"/>
</dbReference>
<dbReference type="SUPFAM" id="SSF53098">
    <property type="entry name" value="Ribonuclease H-like"/>
    <property type="match status" value="1"/>
</dbReference>
<dbReference type="PANTHER" id="PTHR37984">
    <property type="entry name" value="PROTEIN CBG26694"/>
    <property type="match status" value="1"/>
</dbReference>
<dbReference type="InterPro" id="IPR036397">
    <property type="entry name" value="RNaseH_sf"/>
</dbReference>
<dbReference type="GeneID" id="115265151"/>
<dbReference type="Gene3D" id="3.30.420.10">
    <property type="entry name" value="Ribonuclease H-like superfamily/Ribonuclease H"/>
    <property type="match status" value="1"/>
</dbReference>
<evidence type="ECO:0000313" key="2">
    <source>
        <dbReference type="Proteomes" id="UP000069940"/>
    </source>
</evidence>
<dbReference type="EnsemblMetazoa" id="AALFPA23_019749.R29082">
    <property type="protein sequence ID" value="AALFPA23_019749.P29082"/>
    <property type="gene ID" value="AALFPA23_019749"/>
</dbReference>
<keyword evidence="2" id="KW-1185">Reference proteome</keyword>
<evidence type="ECO:0008006" key="3">
    <source>
        <dbReference type="Google" id="ProtNLM"/>
    </source>
</evidence>
<proteinExistence type="predicted"/>
<dbReference type="PANTHER" id="PTHR37984:SF8">
    <property type="entry name" value="CCHC-TYPE DOMAIN-CONTAINING PROTEIN"/>
    <property type="match status" value="1"/>
</dbReference>
<reference evidence="2" key="1">
    <citation type="journal article" date="2015" name="Proc. Natl. Acad. Sci. U.S.A.">
        <title>Genome sequence of the Asian Tiger mosquito, Aedes albopictus, reveals insights into its biology, genetics, and evolution.</title>
        <authorList>
            <person name="Chen X.G."/>
            <person name="Jiang X."/>
            <person name="Gu J."/>
            <person name="Xu M."/>
            <person name="Wu Y."/>
            <person name="Deng Y."/>
            <person name="Zhang C."/>
            <person name="Bonizzoni M."/>
            <person name="Dermauw W."/>
            <person name="Vontas J."/>
            <person name="Armbruster P."/>
            <person name="Huang X."/>
            <person name="Yang Y."/>
            <person name="Zhang H."/>
            <person name="He W."/>
            <person name="Peng H."/>
            <person name="Liu Y."/>
            <person name="Wu K."/>
            <person name="Chen J."/>
            <person name="Lirakis M."/>
            <person name="Topalis P."/>
            <person name="Van Leeuwen T."/>
            <person name="Hall A.B."/>
            <person name="Jiang X."/>
            <person name="Thorpe C."/>
            <person name="Mueller R.L."/>
            <person name="Sun C."/>
            <person name="Waterhouse R.M."/>
            <person name="Yan G."/>
            <person name="Tu Z.J."/>
            <person name="Fang X."/>
            <person name="James A.A."/>
        </authorList>
    </citation>
    <scope>NUCLEOTIDE SEQUENCE [LARGE SCALE GENOMIC DNA]</scope>
    <source>
        <strain evidence="2">Foshan</strain>
    </source>
</reference>
<organism evidence="1 2">
    <name type="scientific">Aedes albopictus</name>
    <name type="common">Asian tiger mosquito</name>
    <name type="synonym">Stegomyia albopicta</name>
    <dbReference type="NCBI Taxonomy" id="7160"/>
    <lineage>
        <taxon>Eukaryota</taxon>
        <taxon>Metazoa</taxon>
        <taxon>Ecdysozoa</taxon>
        <taxon>Arthropoda</taxon>
        <taxon>Hexapoda</taxon>
        <taxon>Insecta</taxon>
        <taxon>Pterygota</taxon>
        <taxon>Neoptera</taxon>
        <taxon>Endopterygota</taxon>
        <taxon>Diptera</taxon>
        <taxon>Nematocera</taxon>
        <taxon>Culicoidea</taxon>
        <taxon>Culicidae</taxon>
        <taxon>Culicinae</taxon>
        <taxon>Aedini</taxon>
        <taxon>Aedes</taxon>
        <taxon>Stegomyia</taxon>
    </lineage>
</organism>
<dbReference type="InterPro" id="IPR012337">
    <property type="entry name" value="RNaseH-like_sf"/>
</dbReference>
<name>A0ABM1ZLY7_AEDAL</name>
<dbReference type="RefSeq" id="XP_029725266.1">
    <property type="nucleotide sequence ID" value="XM_029869406.1"/>
</dbReference>